<dbReference type="InterPro" id="IPR051147">
    <property type="entry name" value="CFAP_domain-containing"/>
</dbReference>
<feature type="compositionally biased region" description="Polar residues" evidence="3">
    <location>
        <begin position="11"/>
        <end position="20"/>
    </location>
</feature>
<dbReference type="InterPro" id="IPR011992">
    <property type="entry name" value="EF-hand-dom_pair"/>
</dbReference>
<evidence type="ECO:0000256" key="3">
    <source>
        <dbReference type="SAM" id="MobiDB-lite"/>
    </source>
</evidence>
<evidence type="ECO:0000259" key="4">
    <source>
        <dbReference type="Pfam" id="PF13863"/>
    </source>
</evidence>
<feature type="coiled-coil region" evidence="2">
    <location>
        <begin position="340"/>
        <end position="399"/>
    </location>
</feature>
<dbReference type="PANTHER" id="PTHR21683">
    <property type="entry name" value="COILED-COIL DOMAIN-CONTAINING PROTEIN 42 LIKE-2-LIKE-RELATED"/>
    <property type="match status" value="1"/>
</dbReference>
<feature type="non-terminal residue" evidence="5">
    <location>
        <position position="1"/>
    </location>
</feature>
<feature type="region of interest" description="Disordered" evidence="3">
    <location>
        <begin position="1"/>
        <end position="50"/>
    </location>
</feature>
<protein>
    <recommendedName>
        <fullName evidence="4">DUF4200 domain-containing protein</fullName>
    </recommendedName>
</protein>
<evidence type="ECO:0000313" key="6">
    <source>
        <dbReference type="Proteomes" id="UP000243217"/>
    </source>
</evidence>
<feature type="compositionally biased region" description="Basic and acidic residues" evidence="3">
    <location>
        <begin position="1"/>
        <end position="10"/>
    </location>
</feature>
<dbReference type="EMBL" id="JNBS01004962">
    <property type="protein sequence ID" value="OQR81548.1"/>
    <property type="molecule type" value="Genomic_DNA"/>
</dbReference>
<feature type="compositionally biased region" description="Basic and acidic residues" evidence="3">
    <location>
        <begin position="26"/>
        <end position="50"/>
    </location>
</feature>
<name>A0A1V9Y7A1_9STRA</name>
<dbReference type="SUPFAM" id="SSF47473">
    <property type="entry name" value="EF-hand"/>
    <property type="match status" value="1"/>
</dbReference>
<dbReference type="STRING" id="74557.A0A1V9Y7A1"/>
<dbReference type="Pfam" id="PF13863">
    <property type="entry name" value="DUF4200"/>
    <property type="match status" value="1"/>
</dbReference>
<gene>
    <name evidence="5" type="ORF">THRCLA_11630</name>
</gene>
<accession>A0A1V9Y7A1</accession>
<keyword evidence="6" id="KW-1185">Reference proteome</keyword>
<evidence type="ECO:0000313" key="5">
    <source>
        <dbReference type="EMBL" id="OQR81548.1"/>
    </source>
</evidence>
<dbReference type="OrthoDB" id="10264063at2759"/>
<sequence length="858" mass="99386">NPIVEMKMDTNNDGNTNPFTLPSDEEVFRMRDDAKRQKDEERERNSKLKIHEKITNSSKRGNIRRFKFDETGTDMINITQSKQTRGLVAAATAAISSDRRREKENMADFIAKKREMFLVQMSLDTKREEIRKLEEKAQLKEEALKKSELMLEEDAVRFDTFLKENDKKAHEAIKKAEKETKSKADRVQEIKKLNQQIQLVQSDMSKLKEQLDDCLKYKTFLDELTPPEWESEQIEKKKKRQQERLRKKKAKAMAEWEAVRTHALAEQEERERALERAAEKEGKSKKKQDRQKPVATIQNNLPPMPNLDDMIATSSGEELPMYFQNPQQLLDIFTALEESNLFLIQNSQETEQSLEELKQNYRETKKKMNKKTQLLKQNIDELKEQINAEDEKANHLRQRALAGTGENVQEKMLNELHDKVLEVYQRCGFEADSNPNTLFMLTDLEARLEDLLSAIEHMPEDYVIKAEKEKEKERRERVRQERIAQQTKMYEERMKKSMERSMQAPKKRKGRQVMWRSQPQRQIKQQENENHINDDDQADQQHFRMAVFRSDIRNVGGRDCVYDEKINHQMKLLSINPTGVITTRPKTSPLTHIRNQKNLPPRNTAPTTLAKRLSRNRQSHIPNETREHLQNIQVMMKKILNYDAITIPNKKLRAPRPPDDPHLAMKNGFGLPKCIDQGIDAEAQRRLYVTRQVEVSPNNKVGVRSLQSPRQIKPANTNPPSHLHILLSSLQSYMEANRIKVLELFGGADAGGDGSVATYKLRDILYGLGLNWSQTDITVLIRALDPQEDGTIAPATLEALFRRHKRPNPPLVLTALPSTRLKRPSSSIYGRHIGGQTSPRLPTRPQSALGPESRLLQS</sequence>
<organism evidence="5 6">
    <name type="scientific">Thraustotheca clavata</name>
    <dbReference type="NCBI Taxonomy" id="74557"/>
    <lineage>
        <taxon>Eukaryota</taxon>
        <taxon>Sar</taxon>
        <taxon>Stramenopiles</taxon>
        <taxon>Oomycota</taxon>
        <taxon>Saprolegniomycetes</taxon>
        <taxon>Saprolegniales</taxon>
        <taxon>Achlyaceae</taxon>
        <taxon>Thraustotheca</taxon>
    </lineage>
</organism>
<feature type="domain" description="DUF4200" evidence="4">
    <location>
        <begin position="109"/>
        <end position="226"/>
    </location>
</feature>
<dbReference type="GO" id="GO:0005856">
    <property type="term" value="C:cytoskeleton"/>
    <property type="evidence" value="ECO:0007669"/>
    <property type="project" value="UniProtKB-ARBA"/>
</dbReference>
<dbReference type="Proteomes" id="UP000243217">
    <property type="component" value="Unassembled WGS sequence"/>
</dbReference>
<feature type="compositionally biased region" description="Basic and acidic residues" evidence="3">
    <location>
        <begin position="263"/>
        <end position="282"/>
    </location>
</feature>
<feature type="region of interest" description="Disordered" evidence="3">
    <location>
        <begin position="823"/>
        <end position="858"/>
    </location>
</feature>
<proteinExistence type="predicted"/>
<reference evidence="5 6" key="1">
    <citation type="journal article" date="2014" name="Genome Biol. Evol.">
        <title>The secreted proteins of Achlya hypogyna and Thraustotheca clavata identify the ancestral oomycete secretome and reveal gene acquisitions by horizontal gene transfer.</title>
        <authorList>
            <person name="Misner I."/>
            <person name="Blouin N."/>
            <person name="Leonard G."/>
            <person name="Richards T.A."/>
            <person name="Lane C.E."/>
        </authorList>
    </citation>
    <scope>NUCLEOTIDE SEQUENCE [LARGE SCALE GENOMIC DNA]</scope>
    <source>
        <strain evidence="5 6">ATCC 34112</strain>
    </source>
</reference>
<dbReference type="InterPro" id="IPR025252">
    <property type="entry name" value="DUF4200"/>
</dbReference>
<feature type="region of interest" description="Disordered" evidence="3">
    <location>
        <begin position="263"/>
        <end position="306"/>
    </location>
</feature>
<evidence type="ECO:0000256" key="2">
    <source>
        <dbReference type="SAM" id="Coils"/>
    </source>
</evidence>
<feature type="region of interest" description="Disordered" evidence="3">
    <location>
        <begin position="494"/>
        <end position="529"/>
    </location>
</feature>
<keyword evidence="1 2" id="KW-0175">Coiled coil</keyword>
<feature type="compositionally biased region" description="Polar residues" evidence="3">
    <location>
        <begin position="835"/>
        <end position="846"/>
    </location>
</feature>
<feature type="region of interest" description="Disordered" evidence="3">
    <location>
        <begin position="583"/>
        <end position="606"/>
    </location>
</feature>
<dbReference type="PANTHER" id="PTHR21683:SF3">
    <property type="entry name" value="CILIA AND FLAGELLA ASSOCIATED PROTEIN 100"/>
    <property type="match status" value="1"/>
</dbReference>
<dbReference type="AlphaFoldDB" id="A0A1V9Y7A1"/>
<comment type="caution">
    <text evidence="5">The sequence shown here is derived from an EMBL/GenBank/DDBJ whole genome shotgun (WGS) entry which is preliminary data.</text>
</comment>
<evidence type="ECO:0000256" key="1">
    <source>
        <dbReference type="ARBA" id="ARBA00023054"/>
    </source>
</evidence>